<feature type="region of interest" description="Disordered" evidence="14">
    <location>
        <begin position="1240"/>
        <end position="1259"/>
    </location>
</feature>
<dbReference type="SMART" id="SM00100">
    <property type="entry name" value="cNMP"/>
    <property type="match status" value="2"/>
</dbReference>
<dbReference type="CDD" id="cd14008">
    <property type="entry name" value="STKc_LKB1_CaMKK"/>
    <property type="match status" value="1"/>
</dbReference>
<evidence type="ECO:0000256" key="8">
    <source>
        <dbReference type="ARBA" id="ARBA00022777"/>
    </source>
</evidence>
<dbReference type="InterPro" id="IPR000719">
    <property type="entry name" value="Prot_kinase_dom"/>
</dbReference>
<feature type="compositionally biased region" description="Low complexity" evidence="14">
    <location>
        <begin position="130"/>
        <end position="139"/>
    </location>
</feature>
<keyword evidence="19" id="KW-1185">Reference proteome</keyword>
<dbReference type="Gene3D" id="2.60.120.10">
    <property type="entry name" value="Jelly Rolls"/>
    <property type="match status" value="2"/>
</dbReference>
<protein>
    <recommendedName>
        <fullName evidence="12">cGMP-dependent protein kinase</fullName>
    </recommendedName>
</protein>
<evidence type="ECO:0000256" key="13">
    <source>
        <dbReference type="PROSITE-ProRule" id="PRU10141"/>
    </source>
</evidence>
<dbReference type="InterPro" id="IPR011009">
    <property type="entry name" value="Kinase-like_dom_sf"/>
</dbReference>
<dbReference type="SUPFAM" id="SSF56112">
    <property type="entry name" value="Protein kinase-like (PK-like)"/>
    <property type="match status" value="1"/>
</dbReference>
<evidence type="ECO:0000256" key="2">
    <source>
        <dbReference type="ARBA" id="ARBA00022490"/>
    </source>
</evidence>
<evidence type="ECO:0000259" key="17">
    <source>
        <dbReference type="PROSITE" id="PS51746"/>
    </source>
</evidence>
<dbReference type="PROSITE" id="PS00889">
    <property type="entry name" value="CNMP_BINDING_2"/>
    <property type="match status" value="2"/>
</dbReference>
<gene>
    <name evidence="18" type="ORF">BN9_024280</name>
</gene>
<dbReference type="InterPro" id="IPR036457">
    <property type="entry name" value="PPM-type-like_dom_sf"/>
</dbReference>
<dbReference type="InterPro" id="IPR017441">
    <property type="entry name" value="Protein_kinase_ATP_BS"/>
</dbReference>
<accession>A0A024G455</accession>
<dbReference type="Pfam" id="PF00481">
    <property type="entry name" value="PP2C"/>
    <property type="match status" value="1"/>
</dbReference>
<evidence type="ECO:0000256" key="7">
    <source>
        <dbReference type="ARBA" id="ARBA00022741"/>
    </source>
</evidence>
<feature type="domain" description="Cyclic nucleotide-binding" evidence="16">
    <location>
        <begin position="400"/>
        <end position="506"/>
    </location>
</feature>
<dbReference type="GO" id="GO:0030553">
    <property type="term" value="F:cGMP binding"/>
    <property type="evidence" value="ECO:0007669"/>
    <property type="project" value="UniProtKB-KW"/>
</dbReference>
<proteinExistence type="predicted"/>
<evidence type="ECO:0000313" key="18">
    <source>
        <dbReference type="EMBL" id="CCI41644.1"/>
    </source>
</evidence>
<dbReference type="SMART" id="SM00220">
    <property type="entry name" value="S_TKc"/>
    <property type="match status" value="1"/>
</dbReference>
<dbReference type="PROSITE" id="PS00107">
    <property type="entry name" value="PROTEIN_KINASE_ATP"/>
    <property type="match status" value="1"/>
</dbReference>
<dbReference type="PROSITE" id="PS00108">
    <property type="entry name" value="PROTEIN_KINASE_ST"/>
    <property type="match status" value="1"/>
</dbReference>
<feature type="region of interest" description="Disordered" evidence="14">
    <location>
        <begin position="40"/>
        <end position="66"/>
    </location>
</feature>
<dbReference type="InterPro" id="IPR018488">
    <property type="entry name" value="cNMP-bd_CS"/>
</dbReference>
<keyword evidence="8" id="KW-0418">Kinase</keyword>
<keyword evidence="5" id="KW-0808">Transferase</keyword>
<feature type="region of interest" description="Disordered" evidence="14">
    <location>
        <begin position="1463"/>
        <end position="1485"/>
    </location>
</feature>
<dbReference type="FunFam" id="3.30.200.20:FF:000042">
    <property type="entry name" value="Aurora kinase A"/>
    <property type="match status" value="1"/>
</dbReference>
<dbReference type="Pfam" id="PF00069">
    <property type="entry name" value="Pkinase"/>
    <property type="match status" value="1"/>
</dbReference>
<keyword evidence="2" id="KW-0963">Cytoplasm</keyword>
<dbReference type="FunFam" id="1.10.510.10:FF:000571">
    <property type="entry name" value="Maternal embryonic leucine zipper kinase"/>
    <property type="match status" value="1"/>
</dbReference>
<evidence type="ECO:0000256" key="1">
    <source>
        <dbReference type="ARBA" id="ARBA00001946"/>
    </source>
</evidence>
<keyword evidence="7 13" id="KW-0547">Nucleotide-binding</keyword>
<feature type="domain" description="Protein kinase" evidence="15">
    <location>
        <begin position="591"/>
        <end position="855"/>
    </location>
</feature>
<evidence type="ECO:0000256" key="3">
    <source>
        <dbReference type="ARBA" id="ARBA00022527"/>
    </source>
</evidence>
<dbReference type="PROSITE" id="PS51746">
    <property type="entry name" value="PPM_2"/>
    <property type="match status" value="1"/>
</dbReference>
<evidence type="ECO:0000313" key="19">
    <source>
        <dbReference type="Proteomes" id="UP000053237"/>
    </source>
</evidence>
<dbReference type="PANTHER" id="PTHR24353">
    <property type="entry name" value="CYCLIC NUCLEOTIDE-DEPENDENT PROTEIN KINASE"/>
    <property type="match status" value="1"/>
</dbReference>
<feature type="region of interest" description="Disordered" evidence="14">
    <location>
        <begin position="186"/>
        <end position="205"/>
    </location>
</feature>
<dbReference type="PROSITE" id="PS50042">
    <property type="entry name" value="CNMP_BINDING_3"/>
    <property type="match status" value="2"/>
</dbReference>
<keyword evidence="11" id="KW-0142">cGMP-binding</keyword>
<feature type="domain" description="PPM-type phosphatase" evidence="17">
    <location>
        <begin position="1369"/>
        <end position="1679"/>
    </location>
</feature>
<dbReference type="Proteomes" id="UP000053237">
    <property type="component" value="Unassembled WGS sequence"/>
</dbReference>
<organism evidence="18 19">
    <name type="scientific">Albugo candida</name>
    <dbReference type="NCBI Taxonomy" id="65357"/>
    <lineage>
        <taxon>Eukaryota</taxon>
        <taxon>Sar</taxon>
        <taxon>Stramenopiles</taxon>
        <taxon>Oomycota</taxon>
        <taxon>Peronosporomycetes</taxon>
        <taxon>Albuginales</taxon>
        <taxon>Albuginaceae</taxon>
        <taxon>Albugo</taxon>
    </lineage>
</organism>
<dbReference type="CDD" id="cd00038">
    <property type="entry name" value="CAP_ED"/>
    <property type="match status" value="2"/>
</dbReference>
<evidence type="ECO:0000256" key="5">
    <source>
        <dbReference type="ARBA" id="ARBA00022679"/>
    </source>
</evidence>
<dbReference type="Gene3D" id="3.60.40.10">
    <property type="entry name" value="PPM-type phosphatase domain"/>
    <property type="match status" value="1"/>
</dbReference>
<dbReference type="GO" id="GO:0005524">
    <property type="term" value="F:ATP binding"/>
    <property type="evidence" value="ECO:0007669"/>
    <property type="project" value="UniProtKB-UniRule"/>
</dbReference>
<feature type="region of interest" description="Disordered" evidence="14">
    <location>
        <begin position="80"/>
        <end position="168"/>
    </location>
</feature>
<dbReference type="InterPro" id="IPR018490">
    <property type="entry name" value="cNMP-bd_dom_sf"/>
</dbReference>
<comment type="caution">
    <text evidence="18">The sequence shown here is derived from an EMBL/GenBank/DDBJ whole genome shotgun (WGS) entry which is preliminary data.</text>
</comment>
<feature type="region of interest" description="Disordered" evidence="14">
    <location>
        <begin position="916"/>
        <end position="935"/>
    </location>
</feature>
<keyword evidence="6" id="KW-0479">Metal-binding</keyword>
<keyword evidence="3" id="KW-0723">Serine/threonine-protein kinase</keyword>
<dbReference type="Gene3D" id="1.10.510.10">
    <property type="entry name" value="Transferase(Phosphotransferase) domain 1"/>
    <property type="match status" value="1"/>
</dbReference>
<dbReference type="InterPro" id="IPR014710">
    <property type="entry name" value="RmlC-like_jellyroll"/>
</dbReference>
<comment type="cofactor">
    <cofactor evidence="1">
        <name>Mg(2+)</name>
        <dbReference type="ChEBI" id="CHEBI:18420"/>
    </cofactor>
</comment>
<keyword evidence="4" id="KW-0140">cGMP</keyword>
<dbReference type="PROSITE" id="PS00888">
    <property type="entry name" value="CNMP_BINDING_1"/>
    <property type="match status" value="2"/>
</dbReference>
<evidence type="ECO:0000256" key="9">
    <source>
        <dbReference type="ARBA" id="ARBA00022840"/>
    </source>
</evidence>
<evidence type="ECO:0000256" key="11">
    <source>
        <dbReference type="ARBA" id="ARBA00022992"/>
    </source>
</evidence>
<dbReference type="GO" id="GO:0005952">
    <property type="term" value="C:cAMP-dependent protein kinase complex"/>
    <property type="evidence" value="ECO:0007669"/>
    <property type="project" value="TreeGrafter"/>
</dbReference>
<evidence type="ECO:0000256" key="14">
    <source>
        <dbReference type="SAM" id="MobiDB-lite"/>
    </source>
</evidence>
<dbReference type="CDD" id="cd00143">
    <property type="entry name" value="PP2Cc"/>
    <property type="match status" value="1"/>
</dbReference>
<sequence length="1684" mass="186857">MGKYARPEIAFCDTKDNNMTTQSIANCSSPSTCKQSATNAVKSSQCDEQQQVDKKDKSEERSASLGAILVQTQRKLLRRCTKPHFRPQFAPLTKRRRSPTRPNSLNASLPRAKRQETDLVDAPHEEKSSSESSDSSFYSDIEEQSEEARVSNTMSSNQSSNSEDEDIVSSFDEIEVSDWLIDDINDTNQASNDAEGQQSSETLSQRSYHTAFGSDSYFELERNRSSKGLEQISKWLNANQASPSASSLPNEGIEDLEDDFESHLTPFMRDNMPIYEIMRQVQLFRNLSQKQQEQVLCALKPAKFLNGQVIVQQGARGDRFYMIAKGSAVITKTMPGSKQERMITHLYPGHYFGELALIYDDPRTATVRAIGDVELLYLTQNDFQRIGHVHLSLMLQQVPLLARLNSRDQDIVLSRLQPANFTDGEYIVRQGEEGTRFYIITKGEAAVTERDLLVADSTEKELTRLYEGHVFGEMSLIYKEPRTASVRAIGPVKCLYLTAEDFEQCLSSDHFQRFVQEEYVEKARRRAMRLRLQKEQQTIVQAAAAVVVQLGQEPDSQCLPEATFDKADEATETRTLVKQRLANGQKVVNEYVIQGDLGKGTYGRVKLCQNEQDNKLYAVKILHKSFVSRMAGKEDSLRDALRREIAIMKKLQHRNVVRLVEVIDDPSSAKIYLVQEYVKHNLMDQIAIMRGLTEQVARRYLRDLLLGLHYLHLHRVIHRDIKPGNILVSEEGVAKIADFGTARMIMNETETLSGAKGTPAFMAPEMFDIDATYRGPSVDIWSLGATLYMMVIGHPPWLADNEIVLSEKVQKDELCFPSEADTSVDPHLKNLLQRMLTKDPKLRISLQGCFTHEWVTKEGSEPLVPNTNSEAMENSLLSVSLDESELAIRNIPEHIDQSLSESLLKAHLLIKNGLQRTTSGNHSAESKSGRTGFGSGTFRAKPLLSSSRASLSVSDDGTSLIGAWRQHKRIQLMEGHTNLSEKSKDLLLEQKRMAVSVDRAMVSELILPAVALPSASAASAKRTTMEAVPRGALYLDATDPKAVEEIEKGLQHSKRLLSKSSFLDINRMHECTASIHSESSDMSLPESKQSNSMHSRSSSESQMKKDFLMVTSEVFRDQDGDYQSRKILFQAREHDFSVASRAPIPSIAMLDTLCGSNTGLSSTSTREGARSLLATLSASKKLPRGRHKNKDSQGRESSSSISSYGSSFQQNSSSGRSLLSKEDKVFSDAGKDIDLEGLEVTHIEDDEDDPMKSPIDSGKSYAVEDNQMELLDSDSDDNQSDDSDYSDVEDDVDVDQTFEELIGAPNSMELVLEEDEELAPLGGLGLSKSNSVASLLASAANSSLLQCDQSIVQVYVSSKIRENLMLSIRTGYAEARGSRAFMEDKSVVTAACALDAYTSSLSTTYESMAFFGVFDGHNGDDTAVTLQSRLLEHVVSHPAFTKQPERAILESCLSLDTEILQSQNQRWQPGRTSTQNNDSAAQNGGTYGQTLHPISFSGAAAVFAILVKEKNDTQMIETCCLEGDSMTGNGSTKVYVGNIGDCRAVLASKHGIAREITRDHKASNSAEKERIEKSGGFVHNGRLDGILAISRGFGDLAHKQDGHLIATPDVYEHVVTPEDEFLLLASDGLFDVLTSQQAVNFIAKKLRMHGDVQLAAQELILKAQQYFSHDNTSVIIIAFNQVEA</sequence>
<evidence type="ECO:0000259" key="16">
    <source>
        <dbReference type="PROSITE" id="PS50042"/>
    </source>
</evidence>
<feature type="region of interest" description="Disordered" evidence="14">
    <location>
        <begin position="1074"/>
        <end position="1103"/>
    </location>
</feature>
<dbReference type="InParanoid" id="A0A024G455"/>
<feature type="domain" description="Cyclic nucleotide-binding" evidence="16">
    <location>
        <begin position="283"/>
        <end position="386"/>
    </location>
</feature>
<dbReference type="STRING" id="65357.A0A024G455"/>
<evidence type="ECO:0000256" key="4">
    <source>
        <dbReference type="ARBA" id="ARBA00022535"/>
    </source>
</evidence>
<dbReference type="SUPFAM" id="SSF51206">
    <property type="entry name" value="cAMP-binding domain-like"/>
    <property type="match status" value="2"/>
</dbReference>
<dbReference type="PRINTS" id="PR00103">
    <property type="entry name" value="CAMPKINASE"/>
</dbReference>
<feature type="compositionally biased region" description="Low complexity" evidence="14">
    <location>
        <begin position="1087"/>
        <end position="1101"/>
    </location>
</feature>
<evidence type="ECO:0000256" key="6">
    <source>
        <dbReference type="ARBA" id="ARBA00022723"/>
    </source>
</evidence>
<dbReference type="GO" id="GO:0004691">
    <property type="term" value="F:cAMP-dependent protein kinase activity"/>
    <property type="evidence" value="ECO:0007669"/>
    <property type="project" value="TreeGrafter"/>
</dbReference>
<dbReference type="InterPro" id="IPR001932">
    <property type="entry name" value="PPM-type_phosphatase-like_dom"/>
</dbReference>
<dbReference type="SUPFAM" id="SSF81606">
    <property type="entry name" value="PP2C-like"/>
    <property type="match status" value="1"/>
</dbReference>
<evidence type="ECO:0000256" key="10">
    <source>
        <dbReference type="ARBA" id="ARBA00022842"/>
    </source>
</evidence>
<dbReference type="Gene3D" id="3.30.200.20">
    <property type="entry name" value="Phosphorylase Kinase, domain 1"/>
    <property type="match status" value="1"/>
</dbReference>
<dbReference type="SMART" id="SM00332">
    <property type="entry name" value="PP2Cc"/>
    <property type="match status" value="1"/>
</dbReference>
<feature type="region of interest" description="Disordered" evidence="14">
    <location>
        <begin position="1175"/>
        <end position="1220"/>
    </location>
</feature>
<dbReference type="PANTHER" id="PTHR24353:SF37">
    <property type="entry name" value="CAMP-DEPENDENT PROTEIN KINASE CATALYTIC SUBUNIT PRKX"/>
    <property type="match status" value="1"/>
</dbReference>
<feature type="compositionally biased region" description="Low complexity" evidence="14">
    <location>
        <begin position="1195"/>
        <end position="1217"/>
    </location>
</feature>
<name>A0A024G455_9STRA</name>
<reference evidence="18 19" key="1">
    <citation type="submission" date="2012-05" db="EMBL/GenBank/DDBJ databases">
        <title>Recombination and specialization in a pathogen metapopulation.</title>
        <authorList>
            <person name="Gardiner A."/>
            <person name="Kemen E."/>
            <person name="Schultz-Larsen T."/>
            <person name="MacLean D."/>
            <person name="Van Oosterhout C."/>
            <person name="Jones J.D.G."/>
        </authorList>
    </citation>
    <scope>NUCLEOTIDE SEQUENCE [LARGE SCALE GENOMIC DNA]</scope>
    <source>
        <strain evidence="18 19">Ac Nc2</strain>
    </source>
</reference>
<dbReference type="InterPro" id="IPR008271">
    <property type="entry name" value="Ser/Thr_kinase_AS"/>
</dbReference>
<dbReference type="Pfam" id="PF00027">
    <property type="entry name" value="cNMP_binding"/>
    <property type="match status" value="2"/>
</dbReference>
<feature type="compositionally biased region" description="Low complexity" evidence="14">
    <location>
        <begin position="151"/>
        <end position="161"/>
    </location>
</feature>
<feature type="compositionally biased region" description="Basic and acidic residues" evidence="14">
    <location>
        <begin position="51"/>
        <end position="62"/>
    </location>
</feature>
<dbReference type="InterPro" id="IPR000595">
    <property type="entry name" value="cNMP-bd_dom"/>
</dbReference>
<feature type="compositionally biased region" description="Polar residues" evidence="14">
    <location>
        <begin position="40"/>
        <end position="49"/>
    </location>
</feature>
<feature type="compositionally biased region" description="Basic and acidic residues" evidence="14">
    <location>
        <begin position="113"/>
        <end position="129"/>
    </location>
</feature>
<dbReference type="FunFam" id="2.60.120.10:FF:000105">
    <property type="entry name" value="CAMKK/CAMKK-META protein kinase"/>
    <property type="match status" value="1"/>
</dbReference>
<evidence type="ECO:0000256" key="12">
    <source>
        <dbReference type="ARBA" id="ARBA00024113"/>
    </source>
</evidence>
<dbReference type="PROSITE" id="PS50011">
    <property type="entry name" value="PROTEIN_KINASE_DOM"/>
    <property type="match status" value="1"/>
</dbReference>
<evidence type="ECO:0000259" key="15">
    <source>
        <dbReference type="PROSITE" id="PS50011"/>
    </source>
</evidence>
<keyword evidence="9 13" id="KW-0067">ATP-binding</keyword>
<dbReference type="GO" id="GO:0046872">
    <property type="term" value="F:metal ion binding"/>
    <property type="evidence" value="ECO:0007669"/>
    <property type="project" value="UniProtKB-KW"/>
</dbReference>
<dbReference type="OrthoDB" id="68483at2759"/>
<feature type="compositionally biased region" description="Polar residues" evidence="14">
    <location>
        <begin position="1463"/>
        <end position="1484"/>
    </location>
</feature>
<feature type="binding site" evidence="13">
    <location>
        <position position="620"/>
    </location>
    <ligand>
        <name>ATP</name>
        <dbReference type="ChEBI" id="CHEBI:30616"/>
    </ligand>
</feature>
<keyword evidence="10" id="KW-0460">Magnesium</keyword>
<dbReference type="EMBL" id="CAIX01000022">
    <property type="protein sequence ID" value="CCI41644.1"/>
    <property type="molecule type" value="Genomic_DNA"/>
</dbReference>